<dbReference type="InterPro" id="IPR001623">
    <property type="entry name" value="DnaJ_domain"/>
</dbReference>
<evidence type="ECO:0000259" key="1">
    <source>
        <dbReference type="Pfam" id="PF00226"/>
    </source>
</evidence>
<dbReference type="EMBL" id="JACTNZ010000013">
    <property type="protein sequence ID" value="KAG5515150.1"/>
    <property type="molecule type" value="Genomic_DNA"/>
</dbReference>
<accession>A0AAV6HQS6</accession>
<dbReference type="CDD" id="cd06257">
    <property type="entry name" value="DnaJ"/>
    <property type="match status" value="1"/>
</dbReference>
<reference evidence="2 3" key="1">
    <citation type="submission" date="2020-08" db="EMBL/GenBank/DDBJ databases">
        <title>Plant Genome Project.</title>
        <authorList>
            <person name="Zhang R.-G."/>
        </authorList>
    </citation>
    <scope>NUCLEOTIDE SEQUENCE [LARGE SCALE GENOMIC DNA]</scope>
    <source>
        <strain evidence="2">WSP0</strain>
        <tissue evidence="2">Leaf</tissue>
    </source>
</reference>
<dbReference type="Gene3D" id="1.10.287.110">
    <property type="entry name" value="DnaJ domain"/>
    <property type="match status" value="1"/>
</dbReference>
<feature type="domain" description="J" evidence="1">
    <location>
        <begin position="21"/>
        <end position="52"/>
    </location>
</feature>
<keyword evidence="3" id="KW-1185">Reference proteome</keyword>
<name>A0AAV6HQS6_9ERIC</name>
<proteinExistence type="predicted"/>
<dbReference type="Proteomes" id="UP000823749">
    <property type="component" value="Chromosome 13"/>
</dbReference>
<evidence type="ECO:0000313" key="3">
    <source>
        <dbReference type="Proteomes" id="UP000823749"/>
    </source>
</evidence>
<comment type="caution">
    <text evidence="2">The sequence shown here is derived from an EMBL/GenBank/DDBJ whole genome shotgun (WGS) entry which is preliminary data.</text>
</comment>
<dbReference type="SUPFAM" id="SSF46565">
    <property type="entry name" value="Chaperone J-domain"/>
    <property type="match status" value="1"/>
</dbReference>
<dbReference type="Pfam" id="PF00226">
    <property type="entry name" value="DnaJ"/>
    <property type="match status" value="1"/>
</dbReference>
<evidence type="ECO:0000313" key="2">
    <source>
        <dbReference type="EMBL" id="KAG5515150.1"/>
    </source>
</evidence>
<organism evidence="2 3">
    <name type="scientific">Rhododendron griersonianum</name>
    <dbReference type="NCBI Taxonomy" id="479676"/>
    <lineage>
        <taxon>Eukaryota</taxon>
        <taxon>Viridiplantae</taxon>
        <taxon>Streptophyta</taxon>
        <taxon>Embryophyta</taxon>
        <taxon>Tracheophyta</taxon>
        <taxon>Spermatophyta</taxon>
        <taxon>Magnoliopsida</taxon>
        <taxon>eudicotyledons</taxon>
        <taxon>Gunneridae</taxon>
        <taxon>Pentapetalae</taxon>
        <taxon>asterids</taxon>
        <taxon>Ericales</taxon>
        <taxon>Ericaceae</taxon>
        <taxon>Ericoideae</taxon>
        <taxon>Rhodoreae</taxon>
        <taxon>Rhododendron</taxon>
    </lineage>
</organism>
<dbReference type="InterPro" id="IPR036869">
    <property type="entry name" value="J_dom_sf"/>
</dbReference>
<gene>
    <name evidence="2" type="ORF">RHGRI_036252</name>
</gene>
<sequence>MIGLQMLSSSFNGSTTTATGYAVLQLDRRSDDTDLIKKQYRRLALLLHPDRTNAPLLTPRSASSPIPGRFYSICKGNPSTTISSACVEWSISSSRGATGIGGRKVDGETWRW</sequence>
<protein>
    <recommendedName>
        <fullName evidence="1">J domain-containing protein</fullName>
    </recommendedName>
</protein>
<dbReference type="AlphaFoldDB" id="A0AAV6HQS6"/>